<name>A0ACB9LKE9_9MYRT</name>
<comment type="caution">
    <text evidence="1">The sequence shown here is derived from an EMBL/GenBank/DDBJ whole genome shotgun (WGS) entry which is preliminary data.</text>
</comment>
<gene>
    <name evidence="1" type="ORF">MLD38_036603</name>
</gene>
<proteinExistence type="predicted"/>
<accession>A0ACB9LKE9</accession>
<dbReference type="Proteomes" id="UP001057402">
    <property type="component" value="Chromosome 11"/>
</dbReference>
<keyword evidence="2" id="KW-1185">Reference proteome</keyword>
<protein>
    <submittedName>
        <fullName evidence="1">Uncharacterized protein</fullName>
    </submittedName>
</protein>
<organism evidence="1 2">
    <name type="scientific">Melastoma candidum</name>
    <dbReference type="NCBI Taxonomy" id="119954"/>
    <lineage>
        <taxon>Eukaryota</taxon>
        <taxon>Viridiplantae</taxon>
        <taxon>Streptophyta</taxon>
        <taxon>Embryophyta</taxon>
        <taxon>Tracheophyta</taxon>
        <taxon>Spermatophyta</taxon>
        <taxon>Magnoliopsida</taxon>
        <taxon>eudicotyledons</taxon>
        <taxon>Gunneridae</taxon>
        <taxon>Pentapetalae</taxon>
        <taxon>rosids</taxon>
        <taxon>malvids</taxon>
        <taxon>Myrtales</taxon>
        <taxon>Melastomataceae</taxon>
        <taxon>Melastomatoideae</taxon>
        <taxon>Melastomateae</taxon>
        <taxon>Melastoma</taxon>
    </lineage>
</organism>
<reference evidence="2" key="1">
    <citation type="journal article" date="2023" name="Front. Plant Sci.">
        <title>Chromosomal-level genome assembly of Melastoma candidum provides insights into trichome evolution.</title>
        <authorList>
            <person name="Zhong Y."/>
            <person name="Wu W."/>
            <person name="Sun C."/>
            <person name="Zou P."/>
            <person name="Liu Y."/>
            <person name="Dai S."/>
            <person name="Zhou R."/>
        </authorList>
    </citation>
    <scope>NUCLEOTIDE SEQUENCE [LARGE SCALE GENOMIC DNA]</scope>
</reference>
<sequence>MPDKSQRHSLRMRPHDTKNAAPHCPAVLCADAYHNPHQALQVALIPLSSDRVMSMRFSRDCDSFDGDGQCEFYSVEFHLRAKCIRDHTLDVTSEDHSFFKATNHGILADLTFRLEEEALGFFSLQQPEKDESGPANPFGYGSKMIGRNGDIGWVEYLLFSTNPEVASAAQPSVLLRNRPIFWFAVEEYMAEVQNMTCCVLDLISASLGIEPRDRISSMLRDEQSDSFFRMNHYPAHPE</sequence>
<dbReference type="EMBL" id="CM042890">
    <property type="protein sequence ID" value="KAI4311728.1"/>
    <property type="molecule type" value="Genomic_DNA"/>
</dbReference>
<evidence type="ECO:0000313" key="2">
    <source>
        <dbReference type="Proteomes" id="UP001057402"/>
    </source>
</evidence>
<evidence type="ECO:0000313" key="1">
    <source>
        <dbReference type="EMBL" id="KAI4311728.1"/>
    </source>
</evidence>